<sequence>MPVTSYDSASMGPKRAPQLVLQARPRRISLHNIFGDEVADRDLLKPLTDDAAPHHISISGISAFLVAIKRPLSLPGFDTLYELNDAVQSTLFRAPVASLISSADDKSSSTTTVVYDKIPAAIRILGANPGIQDESTSLWRHSSRAGSQNRRRSGDIGVEGAKTTTPPAPGAHISFWLLIANTNLHPSMTDIISKTTGTFYQSATTPYLSVNYCIREHCSHHTTDECSGVAGLARAGEAGLYNRYLLREEVAYVQEQFEIETADVVHFAVVLGWRSFTLWRFTPNSPTGIISRRSIEKALSQPSRKGSRREGFDFDRGAAAAHSDTAGRESTTRGTQEHDKRHDVKNKDETNTGKGDQKGGSLDAGTYSRADAGTASLVAKTANPMAMPATSQGMFSMGSRLRQKQVESEGKPRAEASDTAHRQERQQKYHDKRLHGLGWDGCTMSYLLGGRTTIRADVTELARFINAIHAWGEGRHAAGVVEDVVALYS</sequence>
<reference evidence="3" key="1">
    <citation type="journal article" date="2013" name="Genome Announc.">
        <title>Draft genome sequence of the ascomycete Phaeoacremonium aleophilum strain UCR-PA7, a causal agent of the esca disease complex in grapevines.</title>
        <authorList>
            <person name="Blanco-Ulate B."/>
            <person name="Rolshausen P."/>
            <person name="Cantu D."/>
        </authorList>
    </citation>
    <scope>NUCLEOTIDE SEQUENCE [LARGE SCALE GENOMIC DNA]</scope>
    <source>
        <strain evidence="3">UCR-PA7</strain>
    </source>
</reference>
<gene>
    <name evidence="2" type="ORF">UCRPA7_4254</name>
</gene>
<dbReference type="Proteomes" id="UP000014074">
    <property type="component" value="Unassembled WGS sequence"/>
</dbReference>
<evidence type="ECO:0000313" key="2">
    <source>
        <dbReference type="EMBL" id="EOO00320.1"/>
    </source>
</evidence>
<dbReference type="EMBL" id="KB933100">
    <property type="protein sequence ID" value="EOO00320.1"/>
    <property type="molecule type" value="Genomic_DNA"/>
</dbReference>
<accession>R8BM16</accession>
<feature type="region of interest" description="Disordered" evidence="1">
    <location>
        <begin position="397"/>
        <end position="429"/>
    </location>
</feature>
<evidence type="ECO:0000313" key="3">
    <source>
        <dbReference type="Proteomes" id="UP000014074"/>
    </source>
</evidence>
<feature type="compositionally biased region" description="Polar residues" evidence="1">
    <location>
        <begin position="135"/>
        <end position="148"/>
    </location>
</feature>
<organism evidence="2 3">
    <name type="scientific">Phaeoacremonium minimum (strain UCR-PA7)</name>
    <name type="common">Esca disease fungus</name>
    <name type="synonym">Togninia minima</name>
    <dbReference type="NCBI Taxonomy" id="1286976"/>
    <lineage>
        <taxon>Eukaryota</taxon>
        <taxon>Fungi</taxon>
        <taxon>Dikarya</taxon>
        <taxon>Ascomycota</taxon>
        <taxon>Pezizomycotina</taxon>
        <taxon>Sordariomycetes</taxon>
        <taxon>Sordariomycetidae</taxon>
        <taxon>Togniniales</taxon>
        <taxon>Togniniaceae</taxon>
        <taxon>Phaeoacremonium</taxon>
    </lineage>
</organism>
<protein>
    <submittedName>
        <fullName evidence="2">Uncharacterized protein</fullName>
    </submittedName>
</protein>
<dbReference type="GeneID" id="19324686"/>
<dbReference type="KEGG" id="tmn:UCRPA7_4254"/>
<feature type="region of interest" description="Disordered" evidence="1">
    <location>
        <begin position="135"/>
        <end position="165"/>
    </location>
</feature>
<name>R8BM16_PHAM7</name>
<feature type="region of interest" description="Disordered" evidence="1">
    <location>
        <begin position="296"/>
        <end position="367"/>
    </location>
</feature>
<dbReference type="HOGENOM" id="CLU_558003_0_0_1"/>
<keyword evidence="3" id="KW-1185">Reference proteome</keyword>
<evidence type="ECO:0000256" key="1">
    <source>
        <dbReference type="SAM" id="MobiDB-lite"/>
    </source>
</evidence>
<dbReference type="AlphaFoldDB" id="R8BM16"/>
<dbReference type="OrthoDB" id="5426911at2759"/>
<feature type="compositionally biased region" description="Basic and acidic residues" evidence="1">
    <location>
        <begin position="325"/>
        <end position="357"/>
    </location>
</feature>
<proteinExistence type="predicted"/>
<dbReference type="RefSeq" id="XP_007914987.1">
    <property type="nucleotide sequence ID" value="XM_007916796.1"/>
</dbReference>
<feature type="compositionally biased region" description="Basic and acidic residues" evidence="1">
    <location>
        <begin position="404"/>
        <end position="429"/>
    </location>
</feature>